<dbReference type="InterPro" id="IPR003709">
    <property type="entry name" value="VanY-like_core_dom"/>
</dbReference>
<protein>
    <submittedName>
        <fullName evidence="4">D-alanyl-D-alanine carboxypeptidase</fullName>
    </submittedName>
</protein>
<dbReference type="InterPro" id="IPR009045">
    <property type="entry name" value="Zn_M74/Hedgehog-like"/>
</dbReference>
<dbReference type="AlphaFoldDB" id="A0A2W4YV85"/>
<dbReference type="InterPro" id="IPR058193">
    <property type="entry name" value="VanY/YodJ_core_dom"/>
</dbReference>
<dbReference type="Pfam" id="PF02557">
    <property type="entry name" value="VanY"/>
    <property type="match status" value="1"/>
</dbReference>
<evidence type="ECO:0000313" key="5">
    <source>
        <dbReference type="Proteomes" id="UP000249555"/>
    </source>
</evidence>
<name>A0A2W4YV85_9SPHN</name>
<feature type="chain" id="PRO_5015970477" evidence="2">
    <location>
        <begin position="38"/>
        <end position="267"/>
    </location>
</feature>
<dbReference type="PANTHER" id="PTHR34385">
    <property type="entry name" value="D-ALANYL-D-ALANINE CARBOXYPEPTIDASE"/>
    <property type="match status" value="1"/>
</dbReference>
<feature type="compositionally biased region" description="Pro residues" evidence="1">
    <location>
        <begin position="247"/>
        <end position="260"/>
    </location>
</feature>
<organism evidence="4 5">
    <name type="scientific">Sphingomonas taxi</name>
    <dbReference type="NCBI Taxonomy" id="1549858"/>
    <lineage>
        <taxon>Bacteria</taxon>
        <taxon>Pseudomonadati</taxon>
        <taxon>Pseudomonadota</taxon>
        <taxon>Alphaproteobacteria</taxon>
        <taxon>Sphingomonadales</taxon>
        <taxon>Sphingomonadaceae</taxon>
        <taxon>Sphingomonas</taxon>
    </lineage>
</organism>
<reference evidence="4 5" key="1">
    <citation type="submission" date="2017-08" db="EMBL/GenBank/DDBJ databases">
        <title>Infants hospitalized years apart are colonized by the same room-sourced microbial strains.</title>
        <authorList>
            <person name="Brooks B."/>
            <person name="Olm M.R."/>
            <person name="Firek B.A."/>
            <person name="Baker R."/>
            <person name="Thomas B.C."/>
            <person name="Morowitz M.J."/>
            <person name="Banfield J.F."/>
        </authorList>
    </citation>
    <scope>NUCLEOTIDE SEQUENCE [LARGE SCALE GENOMIC DNA]</scope>
    <source>
        <strain evidence="4">S2_018_000_R3_119</strain>
    </source>
</reference>
<keyword evidence="2" id="KW-0732">Signal</keyword>
<dbReference type="EMBL" id="QFMX01000007">
    <property type="protein sequence ID" value="PZO73843.1"/>
    <property type="molecule type" value="Genomic_DNA"/>
</dbReference>
<evidence type="ECO:0000259" key="3">
    <source>
        <dbReference type="Pfam" id="PF02557"/>
    </source>
</evidence>
<comment type="caution">
    <text evidence="4">The sequence shown here is derived from an EMBL/GenBank/DDBJ whole genome shotgun (WGS) entry which is preliminary data.</text>
</comment>
<keyword evidence="4" id="KW-0121">Carboxypeptidase</keyword>
<gene>
    <name evidence="4" type="ORF">DI640_09155</name>
</gene>
<keyword evidence="4" id="KW-0645">Protease</keyword>
<dbReference type="Proteomes" id="UP000249555">
    <property type="component" value="Unassembled WGS sequence"/>
</dbReference>
<dbReference type="Gene3D" id="3.30.1380.10">
    <property type="match status" value="1"/>
</dbReference>
<dbReference type="SUPFAM" id="SSF55166">
    <property type="entry name" value="Hedgehog/DD-peptidase"/>
    <property type="match status" value="1"/>
</dbReference>
<evidence type="ECO:0000256" key="2">
    <source>
        <dbReference type="SAM" id="SignalP"/>
    </source>
</evidence>
<feature type="region of interest" description="Disordered" evidence="1">
    <location>
        <begin position="247"/>
        <end position="267"/>
    </location>
</feature>
<feature type="signal peptide" evidence="2">
    <location>
        <begin position="1"/>
        <end position="37"/>
    </location>
</feature>
<dbReference type="InterPro" id="IPR052179">
    <property type="entry name" value="DD-CPase-like"/>
</dbReference>
<dbReference type="CDD" id="cd14852">
    <property type="entry name" value="LD-carboxypeptidase"/>
    <property type="match status" value="1"/>
</dbReference>
<dbReference type="GO" id="GO:0006508">
    <property type="term" value="P:proteolysis"/>
    <property type="evidence" value="ECO:0007669"/>
    <property type="project" value="InterPro"/>
</dbReference>
<evidence type="ECO:0000313" key="4">
    <source>
        <dbReference type="EMBL" id="PZO73843.1"/>
    </source>
</evidence>
<keyword evidence="4" id="KW-0378">Hydrolase</keyword>
<feature type="domain" description="D-alanyl-D-alanine carboxypeptidase-like core" evidence="3">
    <location>
        <begin position="82"/>
        <end position="210"/>
    </location>
</feature>
<proteinExistence type="predicted"/>
<evidence type="ECO:0000256" key="1">
    <source>
        <dbReference type="SAM" id="MobiDB-lite"/>
    </source>
</evidence>
<sequence length="267" mass="28447">MHAPALAIISACVPEPASMLHRTLTLLLLLAPTAAGAQLCAGQSAAIAPDGRAFGHLPYGDAPETELVTLPSEYSVGNPCVVRADILPDLLRLFAAAQSDPSVMGQLRALSCQRSIARQRSVFCRGETSSAADRAISVAPPGYSEHSTGYALDFAVRPANGCPDAEACMAATPAARWLRLNAPRFGFEQSFPGGNKQHVKWEPWHWRWVGASGSARGAAKARFVFARARRLYPADPGVVPLVVKFSAPPPLPTPIAPPPSRSKKKRR</sequence>
<accession>A0A2W4YV85</accession>
<dbReference type="PANTHER" id="PTHR34385:SF1">
    <property type="entry name" value="PEPTIDOGLYCAN L-ALANYL-D-GLUTAMATE ENDOPEPTIDASE CWLK"/>
    <property type="match status" value="1"/>
</dbReference>
<dbReference type="GO" id="GO:0004180">
    <property type="term" value="F:carboxypeptidase activity"/>
    <property type="evidence" value="ECO:0007669"/>
    <property type="project" value="UniProtKB-KW"/>
</dbReference>